<dbReference type="AlphaFoldDB" id="A0A917K0C4"/>
<organism evidence="15 16">
    <name type="scientific">Alicyclobacillus cellulosilyticus</name>
    <dbReference type="NCBI Taxonomy" id="1003997"/>
    <lineage>
        <taxon>Bacteria</taxon>
        <taxon>Bacillati</taxon>
        <taxon>Bacillota</taxon>
        <taxon>Bacilli</taxon>
        <taxon>Bacillales</taxon>
        <taxon>Alicyclobacillaceae</taxon>
        <taxon>Alicyclobacillus</taxon>
    </lineage>
</organism>
<evidence type="ECO:0000256" key="9">
    <source>
        <dbReference type="ARBA" id="ARBA00022833"/>
    </source>
</evidence>
<feature type="transmembrane region" description="Helical" evidence="13">
    <location>
        <begin position="186"/>
        <end position="208"/>
    </location>
</feature>
<dbReference type="PANTHER" id="PTHR35864">
    <property type="entry name" value="ZINC METALLOPROTEASE MJ0611-RELATED"/>
    <property type="match status" value="1"/>
</dbReference>
<keyword evidence="12 13" id="KW-0472">Membrane</keyword>
<dbReference type="GO" id="GO:0008237">
    <property type="term" value="F:metallopeptidase activity"/>
    <property type="evidence" value="ECO:0007669"/>
    <property type="project" value="UniProtKB-KW"/>
</dbReference>
<dbReference type="GO" id="GO:0046872">
    <property type="term" value="F:metal ion binding"/>
    <property type="evidence" value="ECO:0007669"/>
    <property type="project" value="UniProtKB-KW"/>
</dbReference>
<keyword evidence="9" id="KW-0862">Zinc</keyword>
<dbReference type="Proteomes" id="UP000637695">
    <property type="component" value="Unassembled WGS sequence"/>
</dbReference>
<dbReference type="InterPro" id="IPR008915">
    <property type="entry name" value="Peptidase_M50"/>
</dbReference>
<dbReference type="GO" id="GO:0005886">
    <property type="term" value="C:plasma membrane"/>
    <property type="evidence" value="ECO:0007669"/>
    <property type="project" value="UniProtKB-SubCell"/>
</dbReference>
<evidence type="ECO:0000256" key="2">
    <source>
        <dbReference type="ARBA" id="ARBA00004651"/>
    </source>
</evidence>
<dbReference type="PANTHER" id="PTHR35864:SF1">
    <property type="entry name" value="ZINC METALLOPROTEASE YWHC-RELATED"/>
    <property type="match status" value="1"/>
</dbReference>
<keyword evidence="10 13" id="KW-1133">Transmembrane helix</keyword>
<evidence type="ECO:0000256" key="10">
    <source>
        <dbReference type="ARBA" id="ARBA00022989"/>
    </source>
</evidence>
<keyword evidence="6 13" id="KW-0812">Transmembrane</keyword>
<evidence type="ECO:0000256" key="7">
    <source>
        <dbReference type="ARBA" id="ARBA00022723"/>
    </source>
</evidence>
<keyword evidence="8" id="KW-0378">Hydrolase</keyword>
<dbReference type="Pfam" id="PF02163">
    <property type="entry name" value="Peptidase_M50"/>
    <property type="match status" value="1"/>
</dbReference>
<evidence type="ECO:0000256" key="3">
    <source>
        <dbReference type="ARBA" id="ARBA00007931"/>
    </source>
</evidence>
<evidence type="ECO:0000313" key="15">
    <source>
        <dbReference type="EMBL" id="GGI95556.1"/>
    </source>
</evidence>
<dbReference type="EMBL" id="BMOY01000002">
    <property type="protein sequence ID" value="GGI95556.1"/>
    <property type="molecule type" value="Genomic_DNA"/>
</dbReference>
<comment type="cofactor">
    <cofactor evidence="1">
        <name>Zn(2+)</name>
        <dbReference type="ChEBI" id="CHEBI:29105"/>
    </cofactor>
</comment>
<keyword evidence="11" id="KW-0482">Metalloprotease</keyword>
<evidence type="ECO:0000256" key="11">
    <source>
        <dbReference type="ARBA" id="ARBA00023049"/>
    </source>
</evidence>
<keyword evidence="16" id="KW-1185">Reference proteome</keyword>
<feature type="transmembrane region" description="Helical" evidence="13">
    <location>
        <begin position="9"/>
        <end position="30"/>
    </location>
</feature>
<feature type="transmembrane region" description="Helical" evidence="13">
    <location>
        <begin position="50"/>
        <end position="69"/>
    </location>
</feature>
<reference evidence="15" key="2">
    <citation type="submission" date="2020-09" db="EMBL/GenBank/DDBJ databases">
        <authorList>
            <person name="Sun Q."/>
            <person name="Ohkuma M."/>
        </authorList>
    </citation>
    <scope>NUCLEOTIDE SEQUENCE</scope>
    <source>
        <strain evidence="15">JCM 18487</strain>
    </source>
</reference>
<keyword evidence="5" id="KW-0645">Protease</keyword>
<proteinExistence type="inferred from homology"/>
<evidence type="ECO:0000256" key="12">
    <source>
        <dbReference type="ARBA" id="ARBA00023136"/>
    </source>
</evidence>
<comment type="subcellular location">
    <subcellularLocation>
        <location evidence="2">Cell membrane</location>
        <topology evidence="2">Multi-pass membrane protein</topology>
    </subcellularLocation>
</comment>
<keyword evidence="4" id="KW-1003">Cell membrane</keyword>
<comment type="caution">
    <text evidence="15">The sequence shown here is derived from an EMBL/GenBank/DDBJ whole genome shotgun (WGS) entry which is preliminary data.</text>
</comment>
<dbReference type="InterPro" id="IPR052348">
    <property type="entry name" value="Metallopeptidase_M50B"/>
</dbReference>
<evidence type="ECO:0000256" key="6">
    <source>
        <dbReference type="ARBA" id="ARBA00022692"/>
    </source>
</evidence>
<sequence>MLDFFGPDFLFRIIAVVTGLVVHEFAHAVVADWLGDRTPRLAGRLTLNPLVHFDPIGLLLMLFAPIGWAKPVPIQPANFHWPRYGLVITALAGPMSNLLLAVASIAALDAAHLRDPYGFWFMLLNGMFMVNVNLCVFNLIPVPPLDGARILAGFLPRRWAMVYHQWEVYGPFVLLLAVMVPQVRYAVFGTLFLAAQSWIGSWFGWFGLHLG</sequence>
<evidence type="ECO:0000256" key="8">
    <source>
        <dbReference type="ARBA" id="ARBA00022801"/>
    </source>
</evidence>
<reference evidence="15" key="1">
    <citation type="journal article" date="2014" name="Int. J. Syst. Evol. Microbiol.">
        <title>Complete genome sequence of Corynebacterium casei LMG S-19264T (=DSM 44701T), isolated from a smear-ripened cheese.</title>
        <authorList>
            <consortium name="US DOE Joint Genome Institute (JGI-PGF)"/>
            <person name="Walter F."/>
            <person name="Albersmeier A."/>
            <person name="Kalinowski J."/>
            <person name="Ruckert C."/>
        </authorList>
    </citation>
    <scope>NUCLEOTIDE SEQUENCE</scope>
    <source>
        <strain evidence="15">JCM 18487</strain>
    </source>
</reference>
<accession>A0A917K0C4</accession>
<evidence type="ECO:0000259" key="14">
    <source>
        <dbReference type="Pfam" id="PF02163"/>
    </source>
</evidence>
<keyword evidence="7" id="KW-0479">Metal-binding</keyword>
<dbReference type="RefSeq" id="WP_229776184.1">
    <property type="nucleotide sequence ID" value="NZ_BMOY01000002.1"/>
</dbReference>
<evidence type="ECO:0000256" key="1">
    <source>
        <dbReference type="ARBA" id="ARBA00001947"/>
    </source>
</evidence>
<gene>
    <name evidence="15" type="ORF">GCM10010885_01480</name>
</gene>
<feature type="transmembrane region" description="Helical" evidence="13">
    <location>
        <begin position="161"/>
        <end position="180"/>
    </location>
</feature>
<feature type="transmembrane region" description="Helical" evidence="13">
    <location>
        <begin position="81"/>
        <end position="107"/>
    </location>
</feature>
<comment type="similarity">
    <text evidence="3">Belongs to the peptidase M50B family.</text>
</comment>
<evidence type="ECO:0000256" key="4">
    <source>
        <dbReference type="ARBA" id="ARBA00022475"/>
    </source>
</evidence>
<dbReference type="CDD" id="cd06158">
    <property type="entry name" value="S2P-M50_like_1"/>
    <property type="match status" value="1"/>
</dbReference>
<name>A0A917K0C4_9BACL</name>
<dbReference type="InterPro" id="IPR044537">
    <property type="entry name" value="Rip2-like"/>
</dbReference>
<evidence type="ECO:0000256" key="5">
    <source>
        <dbReference type="ARBA" id="ARBA00022670"/>
    </source>
</evidence>
<evidence type="ECO:0000256" key="13">
    <source>
        <dbReference type="SAM" id="Phobius"/>
    </source>
</evidence>
<feature type="transmembrane region" description="Helical" evidence="13">
    <location>
        <begin position="119"/>
        <end position="140"/>
    </location>
</feature>
<protein>
    <submittedName>
        <fullName evidence="15">Peptidase</fullName>
    </submittedName>
</protein>
<dbReference type="GO" id="GO:0006508">
    <property type="term" value="P:proteolysis"/>
    <property type="evidence" value="ECO:0007669"/>
    <property type="project" value="UniProtKB-KW"/>
</dbReference>
<evidence type="ECO:0000313" key="16">
    <source>
        <dbReference type="Proteomes" id="UP000637695"/>
    </source>
</evidence>
<feature type="domain" description="Peptidase M50" evidence="14">
    <location>
        <begin position="120"/>
        <end position="156"/>
    </location>
</feature>